<organism evidence="1 2">
    <name type="scientific">Nibea albiflora</name>
    <name type="common">Yellow drum</name>
    <name type="synonym">Corvina albiflora</name>
    <dbReference type="NCBI Taxonomy" id="240163"/>
    <lineage>
        <taxon>Eukaryota</taxon>
        <taxon>Metazoa</taxon>
        <taxon>Chordata</taxon>
        <taxon>Craniata</taxon>
        <taxon>Vertebrata</taxon>
        <taxon>Euteleostomi</taxon>
        <taxon>Actinopterygii</taxon>
        <taxon>Neopterygii</taxon>
        <taxon>Teleostei</taxon>
        <taxon>Neoteleostei</taxon>
        <taxon>Acanthomorphata</taxon>
        <taxon>Eupercaria</taxon>
        <taxon>Sciaenidae</taxon>
        <taxon>Nibea</taxon>
    </lineage>
</organism>
<dbReference type="Proteomes" id="UP000805704">
    <property type="component" value="Chromosome 20"/>
</dbReference>
<proteinExistence type="predicted"/>
<protein>
    <submittedName>
        <fullName evidence="1">Uncharacterized protein</fullName>
    </submittedName>
</protein>
<evidence type="ECO:0000313" key="2">
    <source>
        <dbReference type="Proteomes" id="UP000805704"/>
    </source>
</evidence>
<accession>A0ACB7EY35</accession>
<sequence>AGSSRISAAASPHKAPLCNLPKAHKYNCNQERREEGGGKMDSGDRERERSVTVLLSVHGVTGG</sequence>
<comment type="caution">
    <text evidence="1">The sequence shown here is derived from an EMBL/GenBank/DDBJ whole genome shotgun (WGS) entry which is preliminary data.</text>
</comment>
<evidence type="ECO:0000313" key="1">
    <source>
        <dbReference type="EMBL" id="KAG8006955.1"/>
    </source>
</evidence>
<name>A0ACB7EY35_NIBAL</name>
<keyword evidence="2" id="KW-1185">Reference proteome</keyword>
<reference evidence="1" key="1">
    <citation type="submission" date="2020-04" db="EMBL/GenBank/DDBJ databases">
        <title>A chromosome-scale assembly and high-density genetic map of the yellow drum (Nibea albiflora) genome.</title>
        <authorList>
            <person name="Xu D."/>
            <person name="Zhang W."/>
            <person name="Chen R."/>
            <person name="Tan P."/>
            <person name="Wang L."/>
            <person name="Song H."/>
            <person name="Tian L."/>
            <person name="Zhu Q."/>
            <person name="Wang B."/>
        </authorList>
    </citation>
    <scope>NUCLEOTIDE SEQUENCE</scope>
    <source>
        <strain evidence="1">ZJHYS-2018</strain>
    </source>
</reference>
<gene>
    <name evidence="1" type="ORF">GBF38_023042</name>
</gene>
<dbReference type="EMBL" id="CM024808">
    <property type="protein sequence ID" value="KAG8006955.1"/>
    <property type="molecule type" value="Genomic_DNA"/>
</dbReference>
<feature type="non-terminal residue" evidence="1">
    <location>
        <position position="1"/>
    </location>
</feature>